<proteinExistence type="predicted"/>
<evidence type="ECO:0008006" key="3">
    <source>
        <dbReference type="Google" id="ProtNLM"/>
    </source>
</evidence>
<organism evidence="1 2">
    <name type="scientific">Planctopirus hydrillae</name>
    <dbReference type="NCBI Taxonomy" id="1841610"/>
    <lineage>
        <taxon>Bacteria</taxon>
        <taxon>Pseudomonadati</taxon>
        <taxon>Planctomycetota</taxon>
        <taxon>Planctomycetia</taxon>
        <taxon>Planctomycetales</taxon>
        <taxon>Planctomycetaceae</taxon>
        <taxon>Planctopirus</taxon>
    </lineage>
</organism>
<dbReference type="Proteomes" id="UP000094828">
    <property type="component" value="Unassembled WGS sequence"/>
</dbReference>
<reference evidence="1 2" key="1">
    <citation type="submission" date="2016-05" db="EMBL/GenBank/DDBJ databases">
        <title>Genomic and physiological characterization of Planctopirus sp. isolated from fresh water lake.</title>
        <authorList>
            <person name="Subhash Y."/>
            <person name="Ramana C."/>
        </authorList>
    </citation>
    <scope>NUCLEOTIDE SEQUENCE [LARGE SCALE GENOMIC DNA]</scope>
    <source>
        <strain evidence="1 2">JC280</strain>
    </source>
</reference>
<protein>
    <recommendedName>
        <fullName evidence="3">Carboxypeptidase regulatory-like domain-containing protein</fullName>
    </recommendedName>
</protein>
<evidence type="ECO:0000313" key="2">
    <source>
        <dbReference type="Proteomes" id="UP000094828"/>
    </source>
</evidence>
<dbReference type="EMBL" id="LYDR01000063">
    <property type="protein sequence ID" value="ODA32503.1"/>
    <property type="molecule type" value="Genomic_DNA"/>
</dbReference>
<name>A0A1C3EH21_9PLAN</name>
<dbReference type="AlphaFoldDB" id="A0A1C3EH21"/>
<dbReference type="SUPFAM" id="SSF49373">
    <property type="entry name" value="Invasin/intimin cell-adhesion fragments"/>
    <property type="match status" value="1"/>
</dbReference>
<dbReference type="InterPro" id="IPR008964">
    <property type="entry name" value="Invasin/intimin_cell_adhesion"/>
</dbReference>
<keyword evidence="2" id="KW-1185">Reference proteome</keyword>
<evidence type="ECO:0000313" key="1">
    <source>
        <dbReference type="EMBL" id="ODA32503.1"/>
    </source>
</evidence>
<gene>
    <name evidence="1" type="ORF">A6X21_19195</name>
</gene>
<sequence length="125" mass="12753">MSLVLLGCSGASDTPDLGQVTGVVTKGTTPVTNATIVFTPEGEKSGAAATGRTNDQGEYSLTYTGGVKGAPVGMSKVKIVIEELSTDESKPVPPPVMYLPEKSAAVISGENVINFDLAGIKPKAE</sequence>
<accession>A0A1C3EH21</accession>
<comment type="caution">
    <text evidence="1">The sequence shown here is derived from an EMBL/GenBank/DDBJ whole genome shotgun (WGS) entry which is preliminary data.</text>
</comment>